<keyword evidence="8" id="KW-0732">Signal</keyword>
<feature type="active site" description="Proton donor/acceptor" evidence="6">
    <location>
        <position position="253"/>
    </location>
</feature>
<keyword evidence="4 6" id="KW-0573">Peptidoglycan synthesis</keyword>
<dbReference type="Pfam" id="PF01471">
    <property type="entry name" value="PG_binding_1"/>
    <property type="match status" value="1"/>
</dbReference>
<dbReference type="Gene3D" id="2.40.440.10">
    <property type="entry name" value="L,D-transpeptidase catalytic domain-like"/>
    <property type="match status" value="1"/>
</dbReference>
<dbReference type="CDD" id="cd16913">
    <property type="entry name" value="YkuD_like"/>
    <property type="match status" value="1"/>
</dbReference>
<dbReference type="InterPro" id="IPR036365">
    <property type="entry name" value="PGBD-like_sf"/>
</dbReference>
<evidence type="ECO:0000259" key="9">
    <source>
        <dbReference type="PROSITE" id="PS52029"/>
    </source>
</evidence>
<dbReference type="SUPFAM" id="SSF47090">
    <property type="entry name" value="PGBD-like"/>
    <property type="match status" value="1"/>
</dbReference>
<dbReference type="InterPro" id="IPR038063">
    <property type="entry name" value="Transpep_catalytic_dom"/>
</dbReference>
<feature type="domain" description="L,D-TPase catalytic" evidence="9">
    <location>
        <begin position="183"/>
        <end position="295"/>
    </location>
</feature>
<dbReference type="Gene3D" id="1.10.101.10">
    <property type="entry name" value="PGBD-like superfamily/PGBD"/>
    <property type="match status" value="1"/>
</dbReference>
<feature type="signal peptide" evidence="8">
    <location>
        <begin position="1"/>
        <end position="23"/>
    </location>
</feature>
<dbReference type="PANTHER" id="PTHR30582">
    <property type="entry name" value="L,D-TRANSPEPTIDASE"/>
    <property type="match status" value="1"/>
</dbReference>
<dbReference type="InterPro" id="IPR002477">
    <property type="entry name" value="Peptidoglycan-bd-like"/>
</dbReference>
<keyword evidence="5 6" id="KW-0961">Cell wall biogenesis/degradation</keyword>
<organism evidence="10 11">
    <name type="scientific">Nocardioides salarius</name>
    <dbReference type="NCBI Taxonomy" id="374513"/>
    <lineage>
        <taxon>Bacteria</taxon>
        <taxon>Bacillati</taxon>
        <taxon>Actinomycetota</taxon>
        <taxon>Actinomycetes</taxon>
        <taxon>Propionibacteriales</taxon>
        <taxon>Nocardioidaceae</taxon>
        <taxon>Nocardioides</taxon>
    </lineage>
</organism>
<feature type="chain" id="PRO_5046975959" evidence="8">
    <location>
        <begin position="24"/>
        <end position="297"/>
    </location>
</feature>
<evidence type="ECO:0000313" key="11">
    <source>
        <dbReference type="Proteomes" id="UP000732378"/>
    </source>
</evidence>
<dbReference type="SUPFAM" id="SSF141523">
    <property type="entry name" value="L,D-transpeptidase catalytic domain-like"/>
    <property type="match status" value="1"/>
</dbReference>
<dbReference type="PROSITE" id="PS52029">
    <property type="entry name" value="LD_TPASE"/>
    <property type="match status" value="1"/>
</dbReference>
<keyword evidence="11" id="KW-1185">Reference proteome</keyword>
<dbReference type="PANTHER" id="PTHR30582:SF33">
    <property type="entry name" value="EXPORTED PROTEIN"/>
    <property type="match status" value="1"/>
</dbReference>
<dbReference type="RefSeq" id="WP_193670995.1">
    <property type="nucleotide sequence ID" value="NZ_JACDTV010000022.1"/>
</dbReference>
<reference evidence="10 11" key="1">
    <citation type="submission" date="2021-01" db="EMBL/GenBank/DDBJ databases">
        <title>Sequencing the genomes of 1000 actinobacteria strains.</title>
        <authorList>
            <person name="Klenk H.-P."/>
        </authorList>
    </citation>
    <scope>NUCLEOTIDE SEQUENCE [LARGE SCALE GENOMIC DNA]</scope>
    <source>
        <strain evidence="10 11">DSM 18239</strain>
    </source>
</reference>
<evidence type="ECO:0000256" key="2">
    <source>
        <dbReference type="ARBA" id="ARBA00022679"/>
    </source>
</evidence>
<name>A0ABS2MCA1_9ACTN</name>
<proteinExistence type="predicted"/>
<evidence type="ECO:0000313" key="10">
    <source>
        <dbReference type="EMBL" id="MBM7508799.1"/>
    </source>
</evidence>
<dbReference type="InterPro" id="IPR036366">
    <property type="entry name" value="PGBDSf"/>
</dbReference>
<dbReference type="InterPro" id="IPR050979">
    <property type="entry name" value="LD-transpeptidase"/>
</dbReference>
<feature type="region of interest" description="Disordered" evidence="7">
    <location>
        <begin position="33"/>
        <end position="91"/>
    </location>
</feature>
<evidence type="ECO:0000256" key="8">
    <source>
        <dbReference type="SAM" id="SignalP"/>
    </source>
</evidence>
<dbReference type="EMBL" id="JAFBBZ010000001">
    <property type="protein sequence ID" value="MBM7508799.1"/>
    <property type="molecule type" value="Genomic_DNA"/>
</dbReference>
<evidence type="ECO:0000256" key="7">
    <source>
        <dbReference type="SAM" id="MobiDB-lite"/>
    </source>
</evidence>
<keyword evidence="2" id="KW-0808">Transferase</keyword>
<dbReference type="Pfam" id="PF03734">
    <property type="entry name" value="YkuD"/>
    <property type="match status" value="1"/>
</dbReference>
<protein>
    <submittedName>
        <fullName evidence="10">Peptidoglycan hydrolase-like protein with peptidoglycan-binding domain</fullName>
    </submittedName>
</protein>
<accession>A0ABS2MCA1</accession>
<evidence type="ECO:0000256" key="3">
    <source>
        <dbReference type="ARBA" id="ARBA00022960"/>
    </source>
</evidence>
<evidence type="ECO:0000256" key="6">
    <source>
        <dbReference type="PROSITE-ProRule" id="PRU01373"/>
    </source>
</evidence>
<sequence length="297" mass="31288">MTNPTRLAILVALLLLLPATAYGAGLAQERWMGGAEPSTQGAATAADPAPSRGATFERPVRPARPARQPVAPAPAPIEPAMVPGPTLLGPGAEGEEVRDLQARLAQIGWFSAGVTGFYGDVTVASVRGFQAKREVPVTGDVDRRTLDRLLAMTREPSTDELHPERVVAPAPSAALDPRCLVGTALCVDKTTATLSFVVDGQVRTTLDARFGGASTPTREGLFTVQRMSRDHVSSLYDTSMPFAMFFSGGQAVHYSPDFAAVGYAGASHGCVNIRDHAAIAAIYDQVSIGDRVVVHRS</sequence>
<gene>
    <name evidence="10" type="ORF">JOE61_002613</name>
</gene>
<dbReference type="Proteomes" id="UP000732378">
    <property type="component" value="Unassembled WGS sequence"/>
</dbReference>
<evidence type="ECO:0000256" key="5">
    <source>
        <dbReference type="ARBA" id="ARBA00023316"/>
    </source>
</evidence>
<comment type="pathway">
    <text evidence="1 6">Cell wall biogenesis; peptidoglycan biosynthesis.</text>
</comment>
<evidence type="ECO:0000256" key="1">
    <source>
        <dbReference type="ARBA" id="ARBA00004752"/>
    </source>
</evidence>
<keyword evidence="3 6" id="KW-0133">Cell shape</keyword>
<dbReference type="InterPro" id="IPR005490">
    <property type="entry name" value="LD_TPept_cat_dom"/>
</dbReference>
<feature type="active site" description="Nucleophile" evidence="6">
    <location>
        <position position="270"/>
    </location>
</feature>
<comment type="caution">
    <text evidence="10">The sequence shown here is derived from an EMBL/GenBank/DDBJ whole genome shotgun (WGS) entry which is preliminary data.</text>
</comment>
<evidence type="ECO:0000256" key="4">
    <source>
        <dbReference type="ARBA" id="ARBA00022984"/>
    </source>
</evidence>